<dbReference type="EMBL" id="JBHSPA010000035">
    <property type="protein sequence ID" value="MFC5828168.1"/>
    <property type="molecule type" value="Genomic_DNA"/>
</dbReference>
<keyword evidence="3" id="KW-1185">Reference proteome</keyword>
<evidence type="ECO:0000313" key="2">
    <source>
        <dbReference type="EMBL" id="MFC5828168.1"/>
    </source>
</evidence>
<organism evidence="2 3">
    <name type="scientific">Nonomuraea insulae</name>
    <dbReference type="NCBI Taxonomy" id="1616787"/>
    <lineage>
        <taxon>Bacteria</taxon>
        <taxon>Bacillati</taxon>
        <taxon>Actinomycetota</taxon>
        <taxon>Actinomycetes</taxon>
        <taxon>Streptosporangiales</taxon>
        <taxon>Streptosporangiaceae</taxon>
        <taxon>Nonomuraea</taxon>
    </lineage>
</organism>
<sequence length="53" mass="5332">MSYGSLAGFGGGVAVAALSGGHLWLVGLCVSLVLTAALLVRFGFRRGRGPLCP</sequence>
<evidence type="ECO:0000313" key="3">
    <source>
        <dbReference type="Proteomes" id="UP001596058"/>
    </source>
</evidence>
<comment type="caution">
    <text evidence="2">The sequence shown here is derived from an EMBL/GenBank/DDBJ whole genome shotgun (WGS) entry which is preliminary data.</text>
</comment>
<keyword evidence="1" id="KW-0812">Transmembrane</keyword>
<evidence type="ECO:0008006" key="4">
    <source>
        <dbReference type="Google" id="ProtNLM"/>
    </source>
</evidence>
<gene>
    <name evidence="2" type="ORF">ACFPZ3_30245</name>
</gene>
<name>A0ABW1CV29_9ACTN</name>
<feature type="transmembrane region" description="Helical" evidence="1">
    <location>
        <begin position="23"/>
        <end position="44"/>
    </location>
</feature>
<proteinExistence type="predicted"/>
<keyword evidence="1" id="KW-0472">Membrane</keyword>
<reference evidence="3" key="1">
    <citation type="journal article" date="2019" name="Int. J. Syst. Evol. Microbiol.">
        <title>The Global Catalogue of Microorganisms (GCM) 10K type strain sequencing project: providing services to taxonomists for standard genome sequencing and annotation.</title>
        <authorList>
            <consortium name="The Broad Institute Genomics Platform"/>
            <consortium name="The Broad Institute Genome Sequencing Center for Infectious Disease"/>
            <person name="Wu L."/>
            <person name="Ma J."/>
        </authorList>
    </citation>
    <scope>NUCLEOTIDE SEQUENCE [LARGE SCALE GENOMIC DNA]</scope>
    <source>
        <strain evidence="3">CCUG 53903</strain>
    </source>
</reference>
<dbReference type="RefSeq" id="WP_379517671.1">
    <property type="nucleotide sequence ID" value="NZ_JBHSPA010000035.1"/>
</dbReference>
<evidence type="ECO:0000256" key="1">
    <source>
        <dbReference type="SAM" id="Phobius"/>
    </source>
</evidence>
<dbReference type="Proteomes" id="UP001596058">
    <property type="component" value="Unassembled WGS sequence"/>
</dbReference>
<protein>
    <recommendedName>
        <fullName evidence="4">Major facilitator superfamily (MFS) profile domain-containing protein</fullName>
    </recommendedName>
</protein>
<keyword evidence="1" id="KW-1133">Transmembrane helix</keyword>
<accession>A0ABW1CV29</accession>